<name>A0A412PH39_9FIRM</name>
<dbReference type="RefSeq" id="WP_006525783.1">
    <property type="nucleotide sequence ID" value="NZ_CABJCF010000001.1"/>
</dbReference>
<proteinExistence type="predicted"/>
<dbReference type="Proteomes" id="UP000284731">
    <property type="component" value="Unassembled WGS sequence"/>
</dbReference>
<evidence type="ECO:0000313" key="2">
    <source>
        <dbReference type="Proteomes" id="UP000284731"/>
    </source>
</evidence>
<accession>A0A412PH39</accession>
<sequence length="154" mass="17338">MNVLGFFKKALTGASDEDNIKNKARMREIFNAAVPNGDDYQLIYCHSENYHNAIIASVTHHYNFIVGYKTGEVVVIYVDPSLSTYEQPVFFNKENGSSIRTSMGYCIAESPAASFQLEPITYEPGIGERAKYCVSVTQSTEEVSTFRKFFKQGF</sequence>
<dbReference type="AlphaFoldDB" id="A0A412PH39"/>
<organism evidence="1 2">
    <name type="scientific">Solobacterium moorei</name>
    <dbReference type="NCBI Taxonomy" id="102148"/>
    <lineage>
        <taxon>Bacteria</taxon>
        <taxon>Bacillati</taxon>
        <taxon>Bacillota</taxon>
        <taxon>Erysipelotrichia</taxon>
        <taxon>Erysipelotrichales</taxon>
        <taxon>Erysipelotrichaceae</taxon>
        <taxon>Solobacterium</taxon>
    </lineage>
</organism>
<dbReference type="EMBL" id="QRWX01000001">
    <property type="protein sequence ID" value="RGT57485.1"/>
    <property type="molecule type" value="Genomic_DNA"/>
</dbReference>
<evidence type="ECO:0000313" key="1">
    <source>
        <dbReference type="EMBL" id="RGT57485.1"/>
    </source>
</evidence>
<protein>
    <submittedName>
        <fullName evidence="1">Uncharacterized protein</fullName>
    </submittedName>
</protein>
<reference evidence="1 2" key="1">
    <citation type="submission" date="2018-08" db="EMBL/GenBank/DDBJ databases">
        <title>A genome reference for cultivated species of the human gut microbiota.</title>
        <authorList>
            <person name="Zou Y."/>
            <person name="Xue W."/>
            <person name="Luo G."/>
        </authorList>
    </citation>
    <scope>NUCLEOTIDE SEQUENCE [LARGE SCALE GENOMIC DNA]</scope>
    <source>
        <strain evidence="1 2">AF18-46</strain>
    </source>
</reference>
<gene>
    <name evidence="1" type="ORF">DWX20_00075</name>
</gene>
<comment type="caution">
    <text evidence="1">The sequence shown here is derived from an EMBL/GenBank/DDBJ whole genome shotgun (WGS) entry which is preliminary data.</text>
</comment>